<accession>A0ABQ1LBV1</accession>
<evidence type="ECO:0000313" key="3">
    <source>
        <dbReference type="EMBL" id="GGC21138.1"/>
    </source>
</evidence>
<sequence>MRVLKGMKQETLGKLIGMAQQNVSKMEQKELPSEEIMERVAKAMGTTVEAIKKFNKNSDFQFFFCATNQHNHPIKEVIKYFKEELLKEYEEKEALKDELSKLKAELEALKGGEAQHAKPAQPAKAPLRTKKKTAASEEPVADGNVRSMTGSGKG</sequence>
<dbReference type="InterPro" id="IPR001387">
    <property type="entry name" value="Cro/C1-type_HTH"/>
</dbReference>
<proteinExistence type="predicted"/>
<keyword evidence="4" id="KW-1185">Reference proteome</keyword>
<comment type="caution">
    <text evidence="3">The sequence shown here is derived from an EMBL/GenBank/DDBJ whole genome shotgun (WGS) entry which is preliminary data.</text>
</comment>
<gene>
    <name evidence="3" type="ORF">GCM10011386_11360</name>
</gene>
<organism evidence="3 4">
    <name type="scientific">Parapedobacter defluvii</name>
    <dbReference type="NCBI Taxonomy" id="2045106"/>
    <lineage>
        <taxon>Bacteria</taxon>
        <taxon>Pseudomonadati</taxon>
        <taxon>Bacteroidota</taxon>
        <taxon>Sphingobacteriia</taxon>
        <taxon>Sphingobacteriales</taxon>
        <taxon>Sphingobacteriaceae</taxon>
        <taxon>Parapedobacter</taxon>
    </lineage>
</organism>
<feature type="compositionally biased region" description="Low complexity" evidence="1">
    <location>
        <begin position="117"/>
        <end position="126"/>
    </location>
</feature>
<protein>
    <recommendedName>
        <fullName evidence="2">HTH cro/C1-type domain-containing protein</fullName>
    </recommendedName>
</protein>
<dbReference type="InterPro" id="IPR010982">
    <property type="entry name" value="Lambda_DNA-bd_dom_sf"/>
</dbReference>
<evidence type="ECO:0000256" key="1">
    <source>
        <dbReference type="SAM" id="MobiDB-lite"/>
    </source>
</evidence>
<dbReference type="EMBL" id="BMIK01000002">
    <property type="protein sequence ID" value="GGC21138.1"/>
    <property type="molecule type" value="Genomic_DNA"/>
</dbReference>
<evidence type="ECO:0000259" key="2">
    <source>
        <dbReference type="PROSITE" id="PS50943"/>
    </source>
</evidence>
<name>A0ABQ1LBV1_9SPHI</name>
<feature type="region of interest" description="Disordered" evidence="1">
    <location>
        <begin position="110"/>
        <end position="154"/>
    </location>
</feature>
<dbReference type="PROSITE" id="PS50943">
    <property type="entry name" value="HTH_CROC1"/>
    <property type="match status" value="1"/>
</dbReference>
<reference evidence="4" key="1">
    <citation type="journal article" date="2019" name="Int. J. Syst. Evol. Microbiol.">
        <title>The Global Catalogue of Microorganisms (GCM) 10K type strain sequencing project: providing services to taxonomists for standard genome sequencing and annotation.</title>
        <authorList>
            <consortium name="The Broad Institute Genomics Platform"/>
            <consortium name="The Broad Institute Genome Sequencing Center for Infectious Disease"/>
            <person name="Wu L."/>
            <person name="Ma J."/>
        </authorList>
    </citation>
    <scope>NUCLEOTIDE SEQUENCE [LARGE SCALE GENOMIC DNA]</scope>
    <source>
        <strain evidence="4">CGMCC 1.15342</strain>
    </source>
</reference>
<dbReference type="Proteomes" id="UP000597338">
    <property type="component" value="Unassembled WGS sequence"/>
</dbReference>
<dbReference type="Pfam" id="PF01381">
    <property type="entry name" value="HTH_3"/>
    <property type="match status" value="1"/>
</dbReference>
<dbReference type="CDD" id="cd00093">
    <property type="entry name" value="HTH_XRE"/>
    <property type="match status" value="1"/>
</dbReference>
<dbReference type="Gene3D" id="1.10.260.40">
    <property type="entry name" value="lambda repressor-like DNA-binding domains"/>
    <property type="match status" value="1"/>
</dbReference>
<evidence type="ECO:0000313" key="4">
    <source>
        <dbReference type="Proteomes" id="UP000597338"/>
    </source>
</evidence>
<feature type="domain" description="HTH cro/C1-type" evidence="2">
    <location>
        <begin position="1"/>
        <end position="51"/>
    </location>
</feature>
<dbReference type="SUPFAM" id="SSF47413">
    <property type="entry name" value="lambda repressor-like DNA-binding domains"/>
    <property type="match status" value="1"/>
</dbReference>
<dbReference type="SMART" id="SM00530">
    <property type="entry name" value="HTH_XRE"/>
    <property type="match status" value="1"/>
</dbReference>